<dbReference type="AlphaFoldDB" id="A0AAF3F157"/>
<keyword evidence="5" id="KW-0805">Transcription regulation</keyword>
<dbReference type="GO" id="GO:0003712">
    <property type="term" value="F:transcription coregulator activity"/>
    <property type="evidence" value="ECO:0007669"/>
    <property type="project" value="TreeGrafter"/>
</dbReference>
<name>A0AAF3F157_9BILA</name>
<protein>
    <submittedName>
        <fullName evidence="12">RanBP2-type domain-containing protein</fullName>
    </submittedName>
</protein>
<keyword evidence="11" id="KW-1185">Reference proteome</keyword>
<dbReference type="SMART" id="SM00547">
    <property type="entry name" value="ZnF_RBZ"/>
    <property type="match status" value="1"/>
</dbReference>
<dbReference type="Proteomes" id="UP000887575">
    <property type="component" value="Unassembled WGS sequence"/>
</dbReference>
<dbReference type="PROSITE" id="PS50199">
    <property type="entry name" value="ZF_RANBP2_2"/>
    <property type="match status" value="1"/>
</dbReference>
<dbReference type="GO" id="GO:0008270">
    <property type="term" value="F:zinc ion binding"/>
    <property type="evidence" value="ECO:0007669"/>
    <property type="project" value="UniProtKB-KW"/>
</dbReference>
<feature type="compositionally biased region" description="Polar residues" evidence="9">
    <location>
        <begin position="107"/>
        <end position="116"/>
    </location>
</feature>
<feature type="domain" description="RanBP2-type" evidence="10">
    <location>
        <begin position="14"/>
        <end position="46"/>
    </location>
</feature>
<evidence type="ECO:0000256" key="7">
    <source>
        <dbReference type="ARBA" id="ARBA00023242"/>
    </source>
</evidence>
<sequence>MTGKKKKEIEQEEEEDVECTWECTVCTYRNKGEAFKCDMCDTRKGTSTRKPRLNENVVAMQQVVQNFAIHQSFIHPKTPKRAKNSHADSPTPSSSRLSPESISSGPNSRPTSSQKGSTRRSDEKTRRRSVPLPDNLIFRSSPQKKEVNVNGVKATIAEFRPRPAAKERIHAILNDLRKDDSQRLKETKISPVKMEIKQETNSQTEETQSLTSNGQECKENLKIETPIEAETPSVPAS</sequence>
<keyword evidence="3 8" id="KW-0863">Zinc-finger</keyword>
<accession>A0AAF3F157</accession>
<evidence type="ECO:0000256" key="3">
    <source>
        <dbReference type="ARBA" id="ARBA00022771"/>
    </source>
</evidence>
<dbReference type="GO" id="GO:0005634">
    <property type="term" value="C:nucleus"/>
    <property type="evidence" value="ECO:0007669"/>
    <property type="project" value="UniProtKB-SubCell"/>
</dbReference>
<evidence type="ECO:0000313" key="12">
    <source>
        <dbReference type="WBParaSite" id="MBELARI_LOCUS20252"/>
    </source>
</evidence>
<dbReference type="Gene3D" id="4.10.1060.10">
    <property type="entry name" value="Zinc finger, RanBP2-type"/>
    <property type="match status" value="1"/>
</dbReference>
<dbReference type="InterPro" id="IPR039958">
    <property type="entry name" value="RYBP/YAF2"/>
</dbReference>
<dbReference type="InterPro" id="IPR033774">
    <property type="entry name" value="YAF2_RYBP"/>
</dbReference>
<evidence type="ECO:0000256" key="1">
    <source>
        <dbReference type="ARBA" id="ARBA00004123"/>
    </source>
</evidence>
<dbReference type="Pfam" id="PF00641">
    <property type="entry name" value="Zn_ribbon_RanBP"/>
    <property type="match status" value="1"/>
</dbReference>
<evidence type="ECO:0000256" key="2">
    <source>
        <dbReference type="ARBA" id="ARBA00022723"/>
    </source>
</evidence>
<evidence type="ECO:0000256" key="4">
    <source>
        <dbReference type="ARBA" id="ARBA00022833"/>
    </source>
</evidence>
<feature type="compositionally biased region" description="Polar residues" evidence="9">
    <location>
        <begin position="199"/>
        <end position="215"/>
    </location>
</feature>
<dbReference type="Pfam" id="PF17219">
    <property type="entry name" value="YAF2_RYBP"/>
    <property type="match status" value="1"/>
</dbReference>
<dbReference type="GO" id="GO:0003677">
    <property type="term" value="F:DNA binding"/>
    <property type="evidence" value="ECO:0007669"/>
    <property type="project" value="TreeGrafter"/>
</dbReference>
<organism evidence="11 12">
    <name type="scientific">Mesorhabditis belari</name>
    <dbReference type="NCBI Taxonomy" id="2138241"/>
    <lineage>
        <taxon>Eukaryota</taxon>
        <taxon>Metazoa</taxon>
        <taxon>Ecdysozoa</taxon>
        <taxon>Nematoda</taxon>
        <taxon>Chromadorea</taxon>
        <taxon>Rhabditida</taxon>
        <taxon>Rhabditina</taxon>
        <taxon>Rhabditomorpha</taxon>
        <taxon>Rhabditoidea</taxon>
        <taxon>Rhabditidae</taxon>
        <taxon>Mesorhabditinae</taxon>
        <taxon>Mesorhabditis</taxon>
    </lineage>
</organism>
<comment type="subcellular location">
    <subcellularLocation>
        <location evidence="1">Nucleus</location>
    </subcellularLocation>
</comment>
<dbReference type="InterPro" id="IPR036443">
    <property type="entry name" value="Znf_RanBP2_sf"/>
</dbReference>
<evidence type="ECO:0000256" key="9">
    <source>
        <dbReference type="SAM" id="MobiDB-lite"/>
    </source>
</evidence>
<keyword evidence="4" id="KW-0862">Zinc</keyword>
<feature type="region of interest" description="Disordered" evidence="9">
    <location>
        <begin position="195"/>
        <end position="237"/>
    </location>
</feature>
<reference evidence="12" key="1">
    <citation type="submission" date="2024-02" db="UniProtKB">
        <authorList>
            <consortium name="WormBaseParasite"/>
        </authorList>
    </citation>
    <scope>IDENTIFICATION</scope>
</reference>
<dbReference type="PANTHER" id="PTHR12920">
    <property type="entry name" value="RYBP AND YAF2-RELATED"/>
    <property type="match status" value="1"/>
</dbReference>
<dbReference type="WBParaSite" id="MBELARI_LOCUS20252">
    <property type="protein sequence ID" value="MBELARI_LOCUS20252"/>
    <property type="gene ID" value="MBELARI_LOCUS20252"/>
</dbReference>
<feature type="compositionally biased region" description="Low complexity" evidence="9">
    <location>
        <begin position="89"/>
        <end position="106"/>
    </location>
</feature>
<keyword evidence="7" id="KW-0539">Nucleus</keyword>
<dbReference type="GO" id="GO:0045893">
    <property type="term" value="P:positive regulation of DNA-templated transcription"/>
    <property type="evidence" value="ECO:0007669"/>
    <property type="project" value="InterPro"/>
</dbReference>
<dbReference type="PANTHER" id="PTHR12920:SF4">
    <property type="entry name" value="GEO03726P1"/>
    <property type="match status" value="1"/>
</dbReference>
<dbReference type="SUPFAM" id="SSF90209">
    <property type="entry name" value="Ran binding protein zinc finger-like"/>
    <property type="match status" value="1"/>
</dbReference>
<dbReference type="InterPro" id="IPR001876">
    <property type="entry name" value="Znf_RanBP2"/>
</dbReference>
<proteinExistence type="predicted"/>
<evidence type="ECO:0000259" key="10">
    <source>
        <dbReference type="PROSITE" id="PS50199"/>
    </source>
</evidence>
<evidence type="ECO:0000256" key="6">
    <source>
        <dbReference type="ARBA" id="ARBA00023163"/>
    </source>
</evidence>
<evidence type="ECO:0000313" key="11">
    <source>
        <dbReference type="Proteomes" id="UP000887575"/>
    </source>
</evidence>
<dbReference type="PROSITE" id="PS01358">
    <property type="entry name" value="ZF_RANBP2_1"/>
    <property type="match status" value="1"/>
</dbReference>
<evidence type="ECO:0000256" key="5">
    <source>
        <dbReference type="ARBA" id="ARBA00023015"/>
    </source>
</evidence>
<feature type="region of interest" description="Disordered" evidence="9">
    <location>
        <begin position="76"/>
        <end position="147"/>
    </location>
</feature>
<keyword evidence="2" id="KW-0479">Metal-binding</keyword>
<evidence type="ECO:0000256" key="8">
    <source>
        <dbReference type="PROSITE-ProRule" id="PRU00322"/>
    </source>
</evidence>
<keyword evidence="6" id="KW-0804">Transcription</keyword>